<evidence type="ECO:0000313" key="2">
    <source>
        <dbReference type="EMBL" id="GAA0820397.1"/>
    </source>
</evidence>
<keyword evidence="1" id="KW-1133">Transmembrane helix</keyword>
<comment type="caution">
    <text evidence="2">The sequence shown here is derived from an EMBL/GenBank/DDBJ whole genome shotgun (WGS) entry which is preliminary data.</text>
</comment>
<feature type="transmembrane region" description="Helical" evidence="1">
    <location>
        <begin position="122"/>
        <end position="143"/>
    </location>
</feature>
<protein>
    <submittedName>
        <fullName evidence="2">Uncharacterized protein</fullName>
    </submittedName>
</protein>
<dbReference type="Proteomes" id="UP001500021">
    <property type="component" value="Unassembled WGS sequence"/>
</dbReference>
<gene>
    <name evidence="2" type="ORF">GCM10009111_25780</name>
</gene>
<sequence length="181" mass="20567">MNNLKKLSKQVLSAIIDFLTESGDTPEQYRTRSERAKVRVRIKAERCQPKENLASKKQGSQKMLVFSYIAFLIPFILVSTQQYYEVKYGNEAAGAGLLLVLFGAYYYFVSIISQKISNFINVIHKVHLVFWAAFALFSLNILLNLNYSHISTDFLVCVGITSVVLAGVKYTHLLLKKECEN</sequence>
<accession>A0ABN1L8Z4</accession>
<organism evidence="2 3">
    <name type="scientific">Colwellia asteriadis</name>
    <dbReference type="NCBI Taxonomy" id="517723"/>
    <lineage>
        <taxon>Bacteria</taxon>
        <taxon>Pseudomonadati</taxon>
        <taxon>Pseudomonadota</taxon>
        <taxon>Gammaproteobacteria</taxon>
        <taxon>Alteromonadales</taxon>
        <taxon>Colwelliaceae</taxon>
        <taxon>Colwellia</taxon>
    </lineage>
</organism>
<reference evidence="2 3" key="1">
    <citation type="journal article" date="2019" name="Int. J. Syst. Evol. Microbiol.">
        <title>The Global Catalogue of Microorganisms (GCM) 10K type strain sequencing project: providing services to taxonomists for standard genome sequencing and annotation.</title>
        <authorList>
            <consortium name="The Broad Institute Genomics Platform"/>
            <consortium name="The Broad Institute Genome Sequencing Center for Infectious Disease"/>
            <person name="Wu L."/>
            <person name="Ma J."/>
        </authorList>
    </citation>
    <scope>NUCLEOTIDE SEQUENCE [LARGE SCALE GENOMIC DNA]</scope>
    <source>
        <strain evidence="2 3">JCM 15608</strain>
    </source>
</reference>
<evidence type="ECO:0000256" key="1">
    <source>
        <dbReference type="SAM" id="Phobius"/>
    </source>
</evidence>
<keyword evidence="3" id="KW-1185">Reference proteome</keyword>
<feature type="transmembrane region" description="Helical" evidence="1">
    <location>
        <begin position="92"/>
        <end position="110"/>
    </location>
</feature>
<evidence type="ECO:0000313" key="3">
    <source>
        <dbReference type="Proteomes" id="UP001500021"/>
    </source>
</evidence>
<feature type="transmembrane region" description="Helical" evidence="1">
    <location>
        <begin position="149"/>
        <end position="168"/>
    </location>
</feature>
<dbReference type="InterPro" id="IPR036259">
    <property type="entry name" value="MFS_trans_sf"/>
</dbReference>
<dbReference type="SUPFAM" id="SSF103473">
    <property type="entry name" value="MFS general substrate transporter"/>
    <property type="match status" value="1"/>
</dbReference>
<name>A0ABN1L8Z4_9GAMM</name>
<feature type="transmembrane region" description="Helical" evidence="1">
    <location>
        <begin position="63"/>
        <end position="80"/>
    </location>
</feature>
<dbReference type="RefSeq" id="WP_343817959.1">
    <property type="nucleotide sequence ID" value="NZ_BAAAFA010000009.1"/>
</dbReference>
<dbReference type="EMBL" id="BAAAFA010000009">
    <property type="protein sequence ID" value="GAA0820397.1"/>
    <property type="molecule type" value="Genomic_DNA"/>
</dbReference>
<keyword evidence="1" id="KW-0812">Transmembrane</keyword>
<keyword evidence="1" id="KW-0472">Membrane</keyword>
<proteinExistence type="predicted"/>